<dbReference type="Gene3D" id="3.40.50.2300">
    <property type="match status" value="1"/>
</dbReference>
<sequence>MKTVLIIEDNPTNAKLVRDILQLHGYNTLEATTAQLGITLAKEKRPDLIVMDIGLPGMDGLTATQLLKTDPVTAPIPILALTAYAMKGDAEKCFAAGCSAYLPKPISITGLLTQVKLLSGD</sequence>
<dbReference type="Proteomes" id="UP000282654">
    <property type="component" value="Unassembled WGS sequence"/>
</dbReference>
<evidence type="ECO:0000256" key="3">
    <source>
        <dbReference type="ARBA" id="ARBA00023012"/>
    </source>
</evidence>
<dbReference type="SUPFAM" id="SSF52172">
    <property type="entry name" value="CheY-like"/>
    <property type="match status" value="1"/>
</dbReference>
<keyword evidence="2 5" id="KW-0597">Phosphoprotein</keyword>
<evidence type="ECO:0000313" key="8">
    <source>
        <dbReference type="Proteomes" id="UP000282654"/>
    </source>
</evidence>
<evidence type="ECO:0000256" key="1">
    <source>
        <dbReference type="ARBA" id="ARBA00018672"/>
    </source>
</evidence>
<evidence type="ECO:0000313" key="7">
    <source>
        <dbReference type="EMBL" id="RPF43063.1"/>
    </source>
</evidence>
<dbReference type="InterPro" id="IPR001789">
    <property type="entry name" value="Sig_transdc_resp-reg_receiver"/>
</dbReference>
<dbReference type="Pfam" id="PF00072">
    <property type="entry name" value="Response_reg"/>
    <property type="match status" value="1"/>
</dbReference>
<dbReference type="OrthoDB" id="9790669at2"/>
<dbReference type="PANTHER" id="PTHR45339">
    <property type="entry name" value="HYBRID SIGNAL TRANSDUCTION HISTIDINE KINASE J"/>
    <property type="match status" value="1"/>
</dbReference>
<keyword evidence="8" id="KW-1185">Reference proteome</keyword>
<dbReference type="PANTHER" id="PTHR45339:SF1">
    <property type="entry name" value="HYBRID SIGNAL TRANSDUCTION HISTIDINE KINASE J"/>
    <property type="match status" value="1"/>
</dbReference>
<feature type="domain" description="Response regulatory" evidence="6">
    <location>
        <begin position="3"/>
        <end position="119"/>
    </location>
</feature>
<comment type="function">
    <text evidence="4">May play the central regulatory role in sporulation. It may be an element of the effector pathway responsible for the activation of sporulation genes in response to nutritional stress. Spo0A may act in concert with spo0H (a sigma factor) to control the expression of some genes that are critical to the sporulation process.</text>
</comment>
<evidence type="ECO:0000259" key="6">
    <source>
        <dbReference type="PROSITE" id="PS50110"/>
    </source>
</evidence>
<proteinExistence type="predicted"/>
<name>A0A3N5AEP1_9THEO</name>
<evidence type="ECO:0000256" key="4">
    <source>
        <dbReference type="ARBA" id="ARBA00024867"/>
    </source>
</evidence>
<evidence type="ECO:0000256" key="5">
    <source>
        <dbReference type="PROSITE-ProRule" id="PRU00169"/>
    </source>
</evidence>
<reference evidence="7 8" key="1">
    <citation type="submission" date="2018-11" db="EMBL/GenBank/DDBJ databases">
        <title>Genomic Encyclopedia of Type Strains, Phase IV (KMG-IV): sequencing the most valuable type-strain genomes for metagenomic binning, comparative biology and taxonomic classification.</title>
        <authorList>
            <person name="Goeker M."/>
        </authorList>
    </citation>
    <scope>NUCLEOTIDE SEQUENCE [LARGE SCALE GENOMIC DNA]</scope>
    <source>
        <strain evidence="7 8">DSM 102936</strain>
    </source>
</reference>
<dbReference type="EMBL" id="RKRE01000003">
    <property type="protein sequence ID" value="RPF43063.1"/>
    <property type="molecule type" value="Genomic_DNA"/>
</dbReference>
<dbReference type="AlphaFoldDB" id="A0A3N5AEP1"/>
<dbReference type="InterPro" id="IPR011006">
    <property type="entry name" value="CheY-like_superfamily"/>
</dbReference>
<comment type="caution">
    <text evidence="7">The sequence shown here is derived from an EMBL/GenBank/DDBJ whole genome shotgun (WGS) entry which is preliminary data.</text>
</comment>
<dbReference type="GO" id="GO:0000160">
    <property type="term" value="P:phosphorelay signal transduction system"/>
    <property type="evidence" value="ECO:0007669"/>
    <property type="project" value="UniProtKB-KW"/>
</dbReference>
<evidence type="ECO:0000256" key="2">
    <source>
        <dbReference type="ARBA" id="ARBA00022553"/>
    </source>
</evidence>
<gene>
    <name evidence="7" type="ORF">EDD75_2182</name>
</gene>
<dbReference type="PROSITE" id="PS50110">
    <property type="entry name" value="RESPONSE_REGULATORY"/>
    <property type="match status" value="1"/>
</dbReference>
<dbReference type="SMART" id="SM00448">
    <property type="entry name" value="REC"/>
    <property type="match status" value="1"/>
</dbReference>
<accession>A0A3N5AEP1</accession>
<keyword evidence="3" id="KW-0902">Two-component regulatory system</keyword>
<dbReference type="RefSeq" id="WP_123931913.1">
    <property type="nucleotide sequence ID" value="NZ_RKRE01000003.1"/>
</dbReference>
<organism evidence="7 8">
    <name type="scientific">Thermodesulfitimonas autotrophica</name>
    <dbReference type="NCBI Taxonomy" id="1894989"/>
    <lineage>
        <taxon>Bacteria</taxon>
        <taxon>Bacillati</taxon>
        <taxon>Bacillota</taxon>
        <taxon>Clostridia</taxon>
        <taxon>Thermoanaerobacterales</taxon>
        <taxon>Thermoanaerobacteraceae</taxon>
        <taxon>Thermodesulfitimonas</taxon>
    </lineage>
</organism>
<protein>
    <recommendedName>
        <fullName evidence="1">Stage 0 sporulation protein A homolog</fullName>
    </recommendedName>
</protein>
<feature type="modified residue" description="4-aspartylphosphate" evidence="5">
    <location>
        <position position="52"/>
    </location>
</feature>